<dbReference type="SUPFAM" id="SSF55781">
    <property type="entry name" value="GAF domain-like"/>
    <property type="match status" value="1"/>
</dbReference>
<organism evidence="3">
    <name type="scientific">Edaphobacter paludis</name>
    <dbReference type="NCBI Taxonomy" id="3035702"/>
    <lineage>
        <taxon>Bacteria</taxon>
        <taxon>Pseudomonadati</taxon>
        <taxon>Acidobacteriota</taxon>
        <taxon>Terriglobia</taxon>
        <taxon>Terriglobales</taxon>
        <taxon>Acidobacteriaceae</taxon>
        <taxon>Edaphobacter</taxon>
    </lineage>
</organism>
<dbReference type="CDD" id="cd00082">
    <property type="entry name" value="HisKA"/>
    <property type="match status" value="1"/>
</dbReference>
<evidence type="ECO:0000313" key="3">
    <source>
        <dbReference type="EMBL" id="XBH15159.1"/>
    </source>
</evidence>
<dbReference type="AlphaFoldDB" id="A0AAU7DCY6"/>
<evidence type="ECO:0000256" key="1">
    <source>
        <dbReference type="ARBA" id="ARBA00000085"/>
    </source>
</evidence>
<dbReference type="RefSeq" id="WP_348270170.1">
    <property type="nucleotide sequence ID" value="NZ_CP121195.1"/>
</dbReference>
<reference evidence="3" key="1">
    <citation type="submission" date="2023-03" db="EMBL/GenBank/DDBJ databases">
        <title>Edaphobacter sp.</title>
        <authorList>
            <person name="Huber K.J."/>
            <person name="Papendorf J."/>
            <person name="Pilke C."/>
            <person name="Bunk B."/>
            <person name="Sproeer C."/>
            <person name="Pester M."/>
        </authorList>
    </citation>
    <scope>NUCLEOTIDE SEQUENCE</scope>
    <source>
        <strain evidence="3">DSM 109920</strain>
    </source>
</reference>
<protein>
    <recommendedName>
        <fullName evidence="2">histidine kinase</fullName>
        <ecNumber evidence="2">2.7.13.3</ecNumber>
    </recommendedName>
</protein>
<dbReference type="GO" id="GO:0000155">
    <property type="term" value="F:phosphorelay sensor kinase activity"/>
    <property type="evidence" value="ECO:0007669"/>
    <property type="project" value="InterPro"/>
</dbReference>
<dbReference type="Gene3D" id="1.10.287.130">
    <property type="match status" value="1"/>
</dbReference>
<dbReference type="EC" id="2.7.13.3" evidence="2"/>
<comment type="catalytic activity">
    <reaction evidence="1">
        <text>ATP + protein L-histidine = ADP + protein N-phospho-L-histidine.</text>
        <dbReference type="EC" id="2.7.13.3"/>
    </reaction>
</comment>
<evidence type="ECO:0000256" key="2">
    <source>
        <dbReference type="ARBA" id="ARBA00012438"/>
    </source>
</evidence>
<sequence>MNALDHNTGVEVLDLQSNTEFLARPSHQRDALAQLVGMQRLAHAFTENSDGVLQELSDIAVQLCGAESAGISLETFGPEGQQLFQWVAISGVYSPFLNATVPYHWMPCGVCLDRSQPQTLRVPVAHFAAMGLEELPPPITDGILIPWHVGSSRGTIWVLAHGRTDAFDHMDYNIMQMFSDFAAMAVRNQQQQKTILQQTRAAAAADMANGLAHQINNPLQKLTNSIFLADTQSGDASGHIKQASDDLQQLSSLVRQLLALSDEA</sequence>
<dbReference type="Gene3D" id="3.30.450.40">
    <property type="match status" value="1"/>
</dbReference>
<dbReference type="InterPro" id="IPR029016">
    <property type="entry name" value="GAF-like_dom_sf"/>
</dbReference>
<proteinExistence type="predicted"/>
<gene>
    <name evidence="3" type="ORF">P8936_08325</name>
</gene>
<dbReference type="EMBL" id="CP121195">
    <property type="protein sequence ID" value="XBH15159.1"/>
    <property type="molecule type" value="Genomic_DNA"/>
</dbReference>
<accession>A0AAU7DCY6</accession>
<name>A0AAU7DCY6_9BACT</name>
<dbReference type="InterPro" id="IPR003661">
    <property type="entry name" value="HisK_dim/P_dom"/>
</dbReference>